<dbReference type="EMBL" id="JACBFH010000001">
    <property type="protein sequence ID" value="NYY91675.1"/>
    <property type="molecule type" value="Genomic_DNA"/>
</dbReference>
<evidence type="ECO:0000313" key="2">
    <source>
        <dbReference type="EMBL" id="UGX92329.1"/>
    </source>
</evidence>
<evidence type="ECO:0000313" key="1">
    <source>
        <dbReference type="EMBL" id="NYY91675.1"/>
    </source>
</evidence>
<dbReference type="AlphaFoldDB" id="A0A7Z0QC10"/>
<sequence length="55" mass="6274">MKYYTEHPEPRNDFAADDSISATDRHARRLSHRLGFPIAHVRTALVVNAAVKEQN</sequence>
<gene>
    <name evidence="2" type="ORF">G6321_00042555</name>
    <name evidence="1" type="ORF">G6321_25805</name>
</gene>
<reference evidence="2 3" key="1">
    <citation type="journal article" date="2017" name="Syst. Appl. Microbiol.">
        <title>Soybeans inoculated with root zone soils of Canadian native legumes harbour diverse and novel Bradyrhizobium spp. that possess agricultural potential.</title>
        <authorList>
            <person name="Bromfield E.S.P."/>
            <person name="Cloutier S."/>
            <person name="Tambong J.T."/>
            <person name="Tran Thi T.V."/>
        </authorList>
    </citation>
    <scope>NUCLEOTIDE SEQUENCE [LARGE SCALE GENOMIC DNA]</scope>
    <source>
        <strain evidence="2 3">323S2</strain>
    </source>
</reference>
<dbReference type="Proteomes" id="UP000564836">
    <property type="component" value="Chromosome"/>
</dbReference>
<dbReference type="RefSeq" id="WP_166349466.1">
    <property type="nucleotide sequence ID" value="NZ_CP088280.1"/>
</dbReference>
<organism evidence="1">
    <name type="scientific">Bradyrhizobium barranii subsp. barranii</name>
    <dbReference type="NCBI Taxonomy" id="2823807"/>
    <lineage>
        <taxon>Bacteria</taxon>
        <taxon>Pseudomonadati</taxon>
        <taxon>Pseudomonadota</taxon>
        <taxon>Alphaproteobacteria</taxon>
        <taxon>Hyphomicrobiales</taxon>
        <taxon>Nitrobacteraceae</taxon>
        <taxon>Bradyrhizobium</taxon>
        <taxon>Bradyrhizobium barranii</taxon>
    </lineage>
</organism>
<proteinExistence type="predicted"/>
<reference evidence="2 3" key="3">
    <citation type="journal article" date="2022" name="Int. J. Syst. Evol. Microbiol.">
        <title>Strains of Bradyrhizobium barranii sp. nov. associated with legumes native to Canada are symbionts of soybeans and belong to different subspecies (subsp. barranii subsp. nov. and subsp. apii subsp. nov.) and symbiovars (sv. glycinearum and sv. septentrionale).</title>
        <authorList>
            <person name="Bromfield E.S.P."/>
            <person name="Cloutier S."/>
            <person name="Wasai-Hara S."/>
            <person name="Minamisawa K."/>
        </authorList>
    </citation>
    <scope>NUCLEOTIDE SEQUENCE [LARGE SCALE GENOMIC DNA]</scope>
    <source>
        <strain evidence="2 3">323S2</strain>
    </source>
</reference>
<name>A0A7Z0QC10_9BRAD</name>
<dbReference type="EMBL" id="CP088280">
    <property type="protein sequence ID" value="UGX92329.1"/>
    <property type="molecule type" value="Genomic_DNA"/>
</dbReference>
<reference evidence="1" key="2">
    <citation type="submission" date="2020-06" db="EMBL/GenBank/DDBJ databases">
        <title>Whole Genome Sequence of Bradyrhizobium sp. Strain 323S2.</title>
        <authorList>
            <person name="Bromfield E.S.P."/>
        </authorList>
    </citation>
    <scope>NUCLEOTIDE SEQUENCE [LARGE SCALE GENOMIC DNA]</scope>
    <source>
        <strain evidence="1">323S2</strain>
    </source>
</reference>
<evidence type="ECO:0000313" key="3">
    <source>
        <dbReference type="Proteomes" id="UP000564836"/>
    </source>
</evidence>
<accession>A0A7Z0QC10</accession>
<protein>
    <submittedName>
        <fullName evidence="1">Uncharacterized protein</fullName>
    </submittedName>
</protein>